<name>A0A6P8ZWY1_THRPL</name>
<dbReference type="InterPro" id="IPR046341">
    <property type="entry name" value="SET_dom_sf"/>
</dbReference>
<keyword evidence="10" id="KW-0238">DNA-binding</keyword>
<feature type="region of interest" description="Disordered" evidence="14">
    <location>
        <begin position="397"/>
        <end position="459"/>
    </location>
</feature>
<dbReference type="GO" id="GO:0005634">
    <property type="term" value="C:nucleus"/>
    <property type="evidence" value="ECO:0007669"/>
    <property type="project" value="UniProtKB-SubCell"/>
</dbReference>
<dbReference type="SUPFAM" id="SSF82199">
    <property type="entry name" value="SET domain"/>
    <property type="match status" value="1"/>
</dbReference>
<feature type="region of interest" description="Disordered" evidence="14">
    <location>
        <begin position="343"/>
        <end position="369"/>
    </location>
</feature>
<evidence type="ECO:0000256" key="10">
    <source>
        <dbReference type="ARBA" id="ARBA00023125"/>
    </source>
</evidence>
<dbReference type="InterPro" id="IPR001214">
    <property type="entry name" value="SET_dom"/>
</dbReference>
<evidence type="ECO:0000313" key="18">
    <source>
        <dbReference type="RefSeq" id="XP_034249897.1"/>
    </source>
</evidence>
<keyword evidence="2" id="KW-0489">Methyltransferase</keyword>
<evidence type="ECO:0000256" key="7">
    <source>
        <dbReference type="ARBA" id="ARBA00022771"/>
    </source>
</evidence>
<keyword evidence="8" id="KW-0862">Zinc</keyword>
<dbReference type="InterPro" id="IPR044417">
    <property type="entry name" value="PRDM7_9_PR-SET"/>
</dbReference>
<dbReference type="GO" id="GO:0008270">
    <property type="term" value="F:zinc ion binding"/>
    <property type="evidence" value="ECO:0007669"/>
    <property type="project" value="UniProtKB-KW"/>
</dbReference>
<dbReference type="GO" id="GO:0032259">
    <property type="term" value="P:methylation"/>
    <property type="evidence" value="ECO:0007669"/>
    <property type="project" value="UniProtKB-KW"/>
</dbReference>
<feature type="region of interest" description="Disordered" evidence="14">
    <location>
        <begin position="717"/>
        <end position="750"/>
    </location>
</feature>
<evidence type="ECO:0000256" key="3">
    <source>
        <dbReference type="ARBA" id="ARBA00022679"/>
    </source>
</evidence>
<dbReference type="SMART" id="SM00355">
    <property type="entry name" value="ZnF_C2H2"/>
    <property type="match status" value="6"/>
</dbReference>
<dbReference type="PANTHER" id="PTHR16515">
    <property type="entry name" value="PR DOMAIN ZINC FINGER PROTEIN"/>
    <property type="match status" value="1"/>
</dbReference>
<feature type="compositionally biased region" description="Basic and acidic residues" evidence="14">
    <location>
        <begin position="579"/>
        <end position="594"/>
    </location>
</feature>
<keyword evidence="9" id="KW-0805">Transcription regulation</keyword>
<dbReference type="RefSeq" id="XP_034249897.1">
    <property type="nucleotide sequence ID" value="XM_034394006.1"/>
</dbReference>
<dbReference type="AlphaFoldDB" id="A0A6P8ZWY1"/>
<dbReference type="PROSITE" id="PS50280">
    <property type="entry name" value="SET"/>
    <property type="match status" value="1"/>
</dbReference>
<dbReference type="GO" id="GO:0008170">
    <property type="term" value="F:N-methyltransferase activity"/>
    <property type="evidence" value="ECO:0007669"/>
    <property type="project" value="UniProtKB-ARBA"/>
</dbReference>
<evidence type="ECO:0000256" key="4">
    <source>
        <dbReference type="ARBA" id="ARBA00022691"/>
    </source>
</evidence>
<protein>
    <submittedName>
        <fullName evidence="18">Uncharacterized protein LOC117650522</fullName>
    </submittedName>
</protein>
<evidence type="ECO:0000256" key="1">
    <source>
        <dbReference type="ARBA" id="ARBA00004123"/>
    </source>
</evidence>
<keyword evidence="7 13" id="KW-0863">Zinc-finger</keyword>
<dbReference type="PROSITE" id="PS00028">
    <property type="entry name" value="ZINC_FINGER_C2H2_1"/>
    <property type="match status" value="3"/>
</dbReference>
<evidence type="ECO:0000256" key="6">
    <source>
        <dbReference type="ARBA" id="ARBA00022737"/>
    </source>
</evidence>
<dbReference type="SUPFAM" id="SSF57667">
    <property type="entry name" value="beta-beta-alpha zinc fingers"/>
    <property type="match status" value="1"/>
</dbReference>
<dbReference type="GO" id="GO:0008757">
    <property type="term" value="F:S-adenosylmethionine-dependent methyltransferase activity"/>
    <property type="evidence" value="ECO:0007669"/>
    <property type="project" value="UniProtKB-ARBA"/>
</dbReference>
<sequence>MGVAVTEYGHDECTDTKEPTEFEKVRHFFFASEWNAMSFYDKWSFVKIVKDLKRMKKAGLSLQLLGRFILRLEFPQWMDQWKLDLRLDDEWNWIPSLFLHDDIEIKDAFDQAADFLCDEKAVSAPAMSPNHLAAWSPIKTRRGASLAPPPDLKLAVSVPDALHQGPLDIQTSSSDVSIEHDCEGCDGEWRGEEGCPLHGPLQMVLDTEVPLGQPDRALRTLPPQLAVLPSKIPGAGLGVCSTEDLPAMLRFGPYEGEVTAKDQQSGYAWNIVVPGGPDHFLDGEDVTKSNWMRYVNCARNIGEQNLHAFQHAGCVYYRTVRPVPAHTELLVWYGDSYAQDLGIDSARPKPPSPAEEAPGAPGHCDDSADGTLRTVGHCEGFGDANLGSDGRSRISRALKRRHSHCVSRPPSPPETALKRAKYSESTQLPCSAKSAAPQPPRQLRSGRVSVPTKRLQVGHQKKIKTPSCRTCYAAFRSLRALRAHERGHPTFCRVCEAHFEDGAAFKRHLRVHPDAAEFKCEDCDTPFKSQDGLRSHRCRHILLKKYHGSLYESFDTLTEDELSQDGDARRRTSTPCGAEHGDTLQPREDKRDEGVVGSTASLGDLPQDAEESLSVVEDPGPSERGEVLANEGLSEMTDVGDDPQPSECAEEPTDESLCVSPDLGEDRGEDPRPAACAPCAVRPITDEDAVEEPHRCLRCTARFAHIEDLRTHFSSHRRVLAEKNQRREEKRNKKEEEKREDEDDEKERKRIEDGEKWWRRIEKEQKREAKERKREEKKIEREKLGEKKKRQTKAKGRWRPVTCNRCVGSTKTFATREAFLKHILESHYWFAEKIRKEEKKRWDERRKRKEEEKNRREEKILEDLATKMRKEKKKRKKKKKEKKGEMSWWRPVACNRCGEDTETFLTRRAYLKHILQAHRSADSFEVHLVD</sequence>
<evidence type="ECO:0000259" key="16">
    <source>
        <dbReference type="PROSITE" id="PS50280"/>
    </source>
</evidence>
<evidence type="ECO:0000256" key="12">
    <source>
        <dbReference type="ARBA" id="ARBA00023242"/>
    </source>
</evidence>
<dbReference type="PROSITE" id="PS50157">
    <property type="entry name" value="ZINC_FINGER_C2H2_2"/>
    <property type="match status" value="1"/>
</dbReference>
<dbReference type="OrthoDB" id="40579at2759"/>
<evidence type="ECO:0000256" key="9">
    <source>
        <dbReference type="ARBA" id="ARBA00023015"/>
    </source>
</evidence>
<dbReference type="InterPro" id="IPR036236">
    <property type="entry name" value="Znf_C2H2_sf"/>
</dbReference>
<keyword evidence="17" id="KW-1185">Reference proteome</keyword>
<dbReference type="GO" id="GO:0042054">
    <property type="term" value="F:histone methyltransferase activity"/>
    <property type="evidence" value="ECO:0007669"/>
    <property type="project" value="InterPro"/>
</dbReference>
<evidence type="ECO:0000256" key="2">
    <source>
        <dbReference type="ARBA" id="ARBA00022603"/>
    </source>
</evidence>
<feature type="domain" description="C2H2-type" evidence="15">
    <location>
        <begin position="518"/>
        <end position="545"/>
    </location>
</feature>
<dbReference type="Pfam" id="PF21549">
    <property type="entry name" value="PRDM2_PR"/>
    <property type="match status" value="1"/>
</dbReference>
<keyword evidence="6" id="KW-0677">Repeat</keyword>
<feature type="compositionally biased region" description="Basic and acidic residues" evidence="14">
    <location>
        <begin position="719"/>
        <end position="737"/>
    </location>
</feature>
<dbReference type="SMART" id="SM00317">
    <property type="entry name" value="SET"/>
    <property type="match status" value="1"/>
</dbReference>
<feature type="region of interest" description="Disordered" evidence="14">
    <location>
        <begin position="839"/>
        <end position="886"/>
    </location>
</feature>
<feature type="region of interest" description="Disordered" evidence="14">
    <location>
        <begin position="765"/>
        <end position="796"/>
    </location>
</feature>
<keyword evidence="3" id="KW-0808">Transferase</keyword>
<dbReference type="InterPro" id="IPR050331">
    <property type="entry name" value="Zinc_finger"/>
</dbReference>
<evidence type="ECO:0000256" key="8">
    <source>
        <dbReference type="ARBA" id="ARBA00022833"/>
    </source>
</evidence>
<dbReference type="KEGG" id="tpal:117650522"/>
<reference evidence="18" key="1">
    <citation type="submission" date="2025-08" db="UniProtKB">
        <authorList>
            <consortium name="RefSeq"/>
        </authorList>
    </citation>
    <scope>IDENTIFICATION</scope>
    <source>
        <tissue evidence="18">Total insect</tissue>
    </source>
</reference>
<feature type="compositionally biased region" description="Basic and acidic residues" evidence="14">
    <location>
        <begin position="765"/>
        <end position="785"/>
    </location>
</feature>
<dbReference type="GO" id="GO:0003677">
    <property type="term" value="F:DNA binding"/>
    <property type="evidence" value="ECO:0007669"/>
    <property type="project" value="UniProtKB-KW"/>
</dbReference>
<dbReference type="CDD" id="cd19193">
    <property type="entry name" value="PR-SET_PRDM7_9"/>
    <property type="match status" value="1"/>
</dbReference>
<proteinExistence type="predicted"/>
<accession>A0A6P8ZWY1</accession>
<feature type="region of interest" description="Disordered" evidence="14">
    <location>
        <begin position="562"/>
        <end position="674"/>
    </location>
</feature>
<evidence type="ECO:0000313" key="17">
    <source>
        <dbReference type="Proteomes" id="UP000515158"/>
    </source>
</evidence>
<evidence type="ECO:0000256" key="13">
    <source>
        <dbReference type="PROSITE-ProRule" id="PRU00042"/>
    </source>
</evidence>
<feature type="compositionally biased region" description="Basic residues" evidence="14">
    <location>
        <begin position="786"/>
        <end position="796"/>
    </location>
</feature>
<keyword evidence="4" id="KW-0949">S-adenosyl-L-methionine</keyword>
<keyword evidence="11" id="KW-0804">Transcription</keyword>
<organism evidence="18">
    <name type="scientific">Thrips palmi</name>
    <name type="common">Melon thrips</name>
    <dbReference type="NCBI Taxonomy" id="161013"/>
    <lineage>
        <taxon>Eukaryota</taxon>
        <taxon>Metazoa</taxon>
        <taxon>Ecdysozoa</taxon>
        <taxon>Arthropoda</taxon>
        <taxon>Hexapoda</taxon>
        <taxon>Insecta</taxon>
        <taxon>Pterygota</taxon>
        <taxon>Neoptera</taxon>
        <taxon>Paraneoptera</taxon>
        <taxon>Thysanoptera</taxon>
        <taxon>Terebrantia</taxon>
        <taxon>Thripoidea</taxon>
        <taxon>Thripidae</taxon>
        <taxon>Thrips</taxon>
    </lineage>
</organism>
<feature type="compositionally biased region" description="Basic and acidic residues" evidence="14">
    <location>
        <begin position="839"/>
        <end position="868"/>
    </location>
</feature>
<feature type="domain" description="SET" evidence="16">
    <location>
        <begin position="223"/>
        <end position="334"/>
    </location>
</feature>
<keyword evidence="12" id="KW-0539">Nucleus</keyword>
<evidence type="ECO:0000256" key="5">
    <source>
        <dbReference type="ARBA" id="ARBA00022723"/>
    </source>
</evidence>
<evidence type="ECO:0000256" key="11">
    <source>
        <dbReference type="ARBA" id="ARBA00023163"/>
    </source>
</evidence>
<gene>
    <name evidence="18" type="primary">LOC117650522</name>
</gene>
<dbReference type="InParanoid" id="A0A6P8ZWY1"/>
<dbReference type="GeneID" id="117650522"/>
<dbReference type="InterPro" id="IPR013087">
    <property type="entry name" value="Znf_C2H2_type"/>
</dbReference>
<dbReference type="Proteomes" id="UP000515158">
    <property type="component" value="Unplaced"/>
</dbReference>
<evidence type="ECO:0000259" key="15">
    <source>
        <dbReference type="PROSITE" id="PS50157"/>
    </source>
</evidence>
<dbReference type="Gene3D" id="3.30.160.60">
    <property type="entry name" value="Classic Zinc Finger"/>
    <property type="match status" value="2"/>
</dbReference>
<comment type="subcellular location">
    <subcellularLocation>
        <location evidence="1">Nucleus</location>
    </subcellularLocation>
</comment>
<dbReference type="GO" id="GO:0010468">
    <property type="term" value="P:regulation of gene expression"/>
    <property type="evidence" value="ECO:0007669"/>
    <property type="project" value="TreeGrafter"/>
</dbReference>
<dbReference type="PANTHER" id="PTHR16515:SF49">
    <property type="entry name" value="GASTRULA ZINC FINGER PROTEIN XLCGF49.1-LIKE-RELATED"/>
    <property type="match status" value="1"/>
</dbReference>
<keyword evidence="5" id="KW-0479">Metal-binding</keyword>
<feature type="compositionally biased region" description="Basic residues" evidence="14">
    <location>
        <begin position="869"/>
        <end position="881"/>
    </location>
</feature>
<evidence type="ECO:0000256" key="14">
    <source>
        <dbReference type="SAM" id="MobiDB-lite"/>
    </source>
</evidence>
<dbReference type="Gene3D" id="2.170.270.10">
    <property type="entry name" value="SET domain"/>
    <property type="match status" value="1"/>
</dbReference>